<comment type="similarity">
    <text evidence="5">Belongs to the SAT4 family.</text>
</comment>
<keyword evidence="4 6" id="KW-0472">Membrane</keyword>
<evidence type="ECO:0000259" key="7">
    <source>
        <dbReference type="Pfam" id="PF20684"/>
    </source>
</evidence>
<organism evidence="8 9">
    <name type="scientific">Dothidotthia symphoricarpi CBS 119687</name>
    <dbReference type="NCBI Taxonomy" id="1392245"/>
    <lineage>
        <taxon>Eukaryota</taxon>
        <taxon>Fungi</taxon>
        <taxon>Dikarya</taxon>
        <taxon>Ascomycota</taxon>
        <taxon>Pezizomycotina</taxon>
        <taxon>Dothideomycetes</taxon>
        <taxon>Pleosporomycetidae</taxon>
        <taxon>Pleosporales</taxon>
        <taxon>Dothidotthiaceae</taxon>
        <taxon>Dothidotthia</taxon>
    </lineage>
</organism>
<sequence length="300" mass="33602">MASTVLQSLNFFLIVFPFVLSLSIVIVRIWRKLVEKTLAIGEYSVSVCTARTWTTLMGMIYPEDALLMVAEALIAVLTATMWKYVVVSFSGFHQEDIPEGAVNQVNVLYWRFINNAIYNPILGLVKISFLITLQKLRSPNRMITASLWTLIIINVTYIFAATFGSIFMCIPVRKSWIMTETGSCGNRAQYIFGVIGVTIATDVLVTIIPAWIVIDLRMSVKNKLGVIAFLSLPLAVTTIACYRLHTFLVVFSLPKLSAEDPYNIRNALSNIESNLAVIATCGPTIKWILGRFIPWLDSLY</sequence>
<dbReference type="PANTHER" id="PTHR33048">
    <property type="entry name" value="PTH11-LIKE INTEGRAL MEMBRANE PROTEIN (AFU_ORTHOLOGUE AFUA_5G11245)"/>
    <property type="match status" value="1"/>
</dbReference>
<reference evidence="8" key="1">
    <citation type="journal article" date="2020" name="Stud. Mycol.">
        <title>101 Dothideomycetes genomes: a test case for predicting lifestyles and emergence of pathogens.</title>
        <authorList>
            <person name="Haridas S."/>
            <person name="Albert R."/>
            <person name="Binder M."/>
            <person name="Bloem J."/>
            <person name="Labutti K."/>
            <person name="Salamov A."/>
            <person name="Andreopoulos B."/>
            <person name="Baker S."/>
            <person name="Barry K."/>
            <person name="Bills G."/>
            <person name="Bluhm B."/>
            <person name="Cannon C."/>
            <person name="Castanera R."/>
            <person name="Culley D."/>
            <person name="Daum C."/>
            <person name="Ezra D."/>
            <person name="Gonzalez J."/>
            <person name="Henrissat B."/>
            <person name="Kuo A."/>
            <person name="Liang C."/>
            <person name="Lipzen A."/>
            <person name="Lutzoni F."/>
            <person name="Magnuson J."/>
            <person name="Mondo S."/>
            <person name="Nolan M."/>
            <person name="Ohm R."/>
            <person name="Pangilinan J."/>
            <person name="Park H.-J."/>
            <person name="Ramirez L."/>
            <person name="Alfaro M."/>
            <person name="Sun H."/>
            <person name="Tritt A."/>
            <person name="Yoshinaga Y."/>
            <person name="Zwiers L.-H."/>
            <person name="Turgeon B."/>
            <person name="Goodwin S."/>
            <person name="Spatafora J."/>
            <person name="Crous P."/>
            <person name="Grigoriev I."/>
        </authorList>
    </citation>
    <scope>NUCLEOTIDE SEQUENCE</scope>
    <source>
        <strain evidence="8">CBS 119687</strain>
    </source>
</reference>
<dbReference type="InterPro" id="IPR049326">
    <property type="entry name" value="Rhodopsin_dom_fungi"/>
</dbReference>
<protein>
    <recommendedName>
        <fullName evidence="7">Rhodopsin domain-containing protein</fullName>
    </recommendedName>
</protein>
<dbReference type="GeneID" id="54410598"/>
<feature type="transmembrane region" description="Helical" evidence="6">
    <location>
        <begin position="12"/>
        <end position="30"/>
    </location>
</feature>
<gene>
    <name evidence="8" type="ORF">P153DRAFT_382626</name>
</gene>
<name>A0A6A6AR61_9PLEO</name>
<dbReference type="OrthoDB" id="5283415at2759"/>
<dbReference type="AlphaFoldDB" id="A0A6A6AR61"/>
<feature type="transmembrane region" description="Helical" evidence="6">
    <location>
        <begin position="145"/>
        <end position="170"/>
    </location>
</feature>
<dbReference type="Pfam" id="PF20684">
    <property type="entry name" value="Fung_rhodopsin"/>
    <property type="match status" value="1"/>
</dbReference>
<keyword evidence="3 6" id="KW-1133">Transmembrane helix</keyword>
<dbReference type="RefSeq" id="XP_033527388.1">
    <property type="nucleotide sequence ID" value="XM_033670166.1"/>
</dbReference>
<evidence type="ECO:0000256" key="4">
    <source>
        <dbReference type="ARBA" id="ARBA00023136"/>
    </source>
</evidence>
<feature type="transmembrane region" description="Helical" evidence="6">
    <location>
        <begin position="190"/>
        <end position="214"/>
    </location>
</feature>
<evidence type="ECO:0000256" key="5">
    <source>
        <dbReference type="ARBA" id="ARBA00038359"/>
    </source>
</evidence>
<evidence type="ECO:0000313" key="9">
    <source>
        <dbReference type="Proteomes" id="UP000799771"/>
    </source>
</evidence>
<dbReference type="Proteomes" id="UP000799771">
    <property type="component" value="Unassembled WGS sequence"/>
</dbReference>
<accession>A0A6A6AR61</accession>
<keyword evidence="9" id="KW-1185">Reference proteome</keyword>
<dbReference type="GO" id="GO:0016020">
    <property type="term" value="C:membrane"/>
    <property type="evidence" value="ECO:0007669"/>
    <property type="project" value="UniProtKB-SubCell"/>
</dbReference>
<dbReference type="InterPro" id="IPR052337">
    <property type="entry name" value="SAT4-like"/>
</dbReference>
<evidence type="ECO:0000313" key="8">
    <source>
        <dbReference type="EMBL" id="KAF2133001.1"/>
    </source>
</evidence>
<feature type="domain" description="Rhodopsin" evidence="7">
    <location>
        <begin position="51"/>
        <end position="289"/>
    </location>
</feature>
<proteinExistence type="inferred from homology"/>
<feature type="transmembrane region" description="Helical" evidence="6">
    <location>
        <begin position="116"/>
        <end position="133"/>
    </location>
</feature>
<feature type="transmembrane region" description="Helical" evidence="6">
    <location>
        <begin position="226"/>
        <end position="245"/>
    </location>
</feature>
<feature type="transmembrane region" description="Helical" evidence="6">
    <location>
        <begin position="65"/>
        <end position="85"/>
    </location>
</feature>
<evidence type="ECO:0000256" key="6">
    <source>
        <dbReference type="SAM" id="Phobius"/>
    </source>
</evidence>
<evidence type="ECO:0000256" key="1">
    <source>
        <dbReference type="ARBA" id="ARBA00004141"/>
    </source>
</evidence>
<dbReference type="EMBL" id="ML977500">
    <property type="protein sequence ID" value="KAF2133001.1"/>
    <property type="molecule type" value="Genomic_DNA"/>
</dbReference>
<keyword evidence="2 6" id="KW-0812">Transmembrane</keyword>
<dbReference type="PANTHER" id="PTHR33048:SF160">
    <property type="entry name" value="SAT4 FAMILY MEMBRANE PROTEIN"/>
    <property type="match status" value="1"/>
</dbReference>
<evidence type="ECO:0000256" key="2">
    <source>
        <dbReference type="ARBA" id="ARBA00022692"/>
    </source>
</evidence>
<evidence type="ECO:0000256" key="3">
    <source>
        <dbReference type="ARBA" id="ARBA00022989"/>
    </source>
</evidence>
<comment type="subcellular location">
    <subcellularLocation>
        <location evidence="1">Membrane</location>
        <topology evidence="1">Multi-pass membrane protein</topology>
    </subcellularLocation>
</comment>